<protein>
    <recommendedName>
        <fullName evidence="4">Nucleoside recognition</fullName>
    </recommendedName>
</protein>
<feature type="transmembrane region" description="Helical" evidence="1">
    <location>
        <begin position="21"/>
        <end position="44"/>
    </location>
</feature>
<evidence type="ECO:0000313" key="3">
    <source>
        <dbReference type="Proteomes" id="UP000243250"/>
    </source>
</evidence>
<feature type="transmembrane region" description="Helical" evidence="1">
    <location>
        <begin position="312"/>
        <end position="332"/>
    </location>
</feature>
<evidence type="ECO:0000256" key="1">
    <source>
        <dbReference type="SAM" id="Phobius"/>
    </source>
</evidence>
<feature type="transmembrane region" description="Helical" evidence="1">
    <location>
        <begin position="274"/>
        <end position="292"/>
    </location>
</feature>
<dbReference type="PANTHER" id="PTHR38139">
    <property type="entry name" value="GATE DOMAIN-CONTAINING PROTEIN"/>
    <property type="match status" value="1"/>
</dbReference>
<dbReference type="EMBL" id="FOYS01000001">
    <property type="protein sequence ID" value="SFR33170.1"/>
    <property type="molecule type" value="Genomic_DNA"/>
</dbReference>
<keyword evidence="1" id="KW-0812">Transmembrane</keyword>
<feature type="transmembrane region" description="Helical" evidence="1">
    <location>
        <begin position="239"/>
        <end position="262"/>
    </location>
</feature>
<dbReference type="AlphaFoldDB" id="A0A1I6FT88"/>
<keyword evidence="3" id="KW-1185">Reference proteome</keyword>
<feature type="transmembrane region" description="Helical" evidence="1">
    <location>
        <begin position="129"/>
        <end position="155"/>
    </location>
</feature>
<evidence type="ECO:0008006" key="4">
    <source>
        <dbReference type="Google" id="ProtNLM"/>
    </source>
</evidence>
<sequence length="334" mass="34707">MQSVDLLTTLWPVLVEVLPRVARIAALVAVGVFAANLAVGFGLVTYVAGLSRYLTRPANLPDEVGTAILTTAASTTAGYGMLAEFRESGALDDRATLVAVTINTFFGFVQHIFTFYLPVLIPILGLRVGLLYVGARAAIALAITLTGVLAGAALLSDRTAATGTTDVSVDADGDDASAFDDDAETTRDVVRGAAAKTWPKLWRLVPRLAVVYVLVTLLVRTTDLQSATDVAEPLTSLLGLPGAAVPVVAVFAFDTTVGAATIAPLVGEVFTPRTAVATMLVGGIVSFAVSTFKRSIPFQYGIWGAQFGSKVVVVNTALKVVFIGLALVALLAPV</sequence>
<dbReference type="InterPro" id="IPR038880">
    <property type="entry name" value="MJ0871-like"/>
</dbReference>
<accession>A0A1I6FT88</accession>
<organism evidence="2 3">
    <name type="scientific">Halogeometricum limi</name>
    <dbReference type="NCBI Taxonomy" id="555875"/>
    <lineage>
        <taxon>Archaea</taxon>
        <taxon>Methanobacteriati</taxon>
        <taxon>Methanobacteriota</taxon>
        <taxon>Stenosarchaea group</taxon>
        <taxon>Halobacteria</taxon>
        <taxon>Halobacteriales</taxon>
        <taxon>Haloferacaceae</taxon>
        <taxon>Halogeometricum</taxon>
    </lineage>
</organism>
<dbReference type="RefSeq" id="WP_089876014.1">
    <property type="nucleotide sequence ID" value="NZ_FOYS01000001.1"/>
</dbReference>
<keyword evidence="1" id="KW-0472">Membrane</keyword>
<dbReference type="Proteomes" id="UP000243250">
    <property type="component" value="Unassembled WGS sequence"/>
</dbReference>
<gene>
    <name evidence="2" type="ORF">SAMN04488124_0253</name>
</gene>
<dbReference type="PANTHER" id="PTHR38139:SF1">
    <property type="entry name" value="NUCLEOSIDE TRANSPORTER_FEOB GTPASE GATE DOMAIN-CONTAINING PROTEIN"/>
    <property type="match status" value="1"/>
</dbReference>
<feature type="transmembrane region" description="Helical" evidence="1">
    <location>
        <begin position="95"/>
        <end position="117"/>
    </location>
</feature>
<name>A0A1I6FT88_9EURY</name>
<dbReference type="OrthoDB" id="51620at2157"/>
<dbReference type="STRING" id="555875.SAMN04488124_0253"/>
<reference evidence="3" key="1">
    <citation type="submission" date="2016-10" db="EMBL/GenBank/DDBJ databases">
        <authorList>
            <person name="Varghese N."/>
            <person name="Submissions S."/>
        </authorList>
    </citation>
    <scope>NUCLEOTIDE SEQUENCE [LARGE SCALE GENOMIC DNA]</scope>
    <source>
        <strain evidence="3">CGMCC 1.8711</strain>
    </source>
</reference>
<proteinExistence type="predicted"/>
<feature type="transmembrane region" description="Helical" evidence="1">
    <location>
        <begin position="64"/>
        <end position="83"/>
    </location>
</feature>
<keyword evidence="1" id="KW-1133">Transmembrane helix</keyword>
<evidence type="ECO:0000313" key="2">
    <source>
        <dbReference type="EMBL" id="SFR33170.1"/>
    </source>
</evidence>